<protein>
    <recommendedName>
        <fullName evidence="2">protein-tyrosine-phosphatase</fullName>
        <ecNumber evidence="2">3.1.3.48</ecNumber>
    </recommendedName>
</protein>
<evidence type="ECO:0000256" key="3">
    <source>
        <dbReference type="ARBA" id="ARBA00022801"/>
    </source>
</evidence>
<evidence type="ECO:0000256" key="4">
    <source>
        <dbReference type="ARBA" id="ARBA00022912"/>
    </source>
</evidence>
<feature type="active site" description="Proton donor" evidence="6">
    <location>
        <position position="125"/>
    </location>
</feature>
<keyword evidence="3" id="KW-0378">Hydrolase</keyword>
<keyword evidence="4" id="KW-0904">Protein phosphatase</keyword>
<dbReference type="OrthoDB" id="9784339at2"/>
<dbReference type="PANTHER" id="PTHR11717:SF31">
    <property type="entry name" value="LOW MOLECULAR WEIGHT PROTEIN-TYROSINE-PHOSPHATASE ETP-RELATED"/>
    <property type="match status" value="1"/>
</dbReference>
<dbReference type="PANTHER" id="PTHR11717">
    <property type="entry name" value="LOW MOLECULAR WEIGHT PROTEIN TYROSINE PHOSPHATASE"/>
    <property type="match status" value="1"/>
</dbReference>
<evidence type="ECO:0000256" key="6">
    <source>
        <dbReference type="PIRSR" id="PIRSR617867-1"/>
    </source>
</evidence>
<comment type="catalytic activity">
    <reaction evidence="5">
        <text>O-phospho-L-tyrosyl-[protein] + H2O = L-tyrosyl-[protein] + phosphate</text>
        <dbReference type="Rhea" id="RHEA:10684"/>
        <dbReference type="Rhea" id="RHEA-COMP:10136"/>
        <dbReference type="Rhea" id="RHEA-COMP:20101"/>
        <dbReference type="ChEBI" id="CHEBI:15377"/>
        <dbReference type="ChEBI" id="CHEBI:43474"/>
        <dbReference type="ChEBI" id="CHEBI:46858"/>
        <dbReference type="ChEBI" id="CHEBI:61978"/>
        <dbReference type="EC" id="3.1.3.48"/>
    </reaction>
</comment>
<evidence type="ECO:0000256" key="2">
    <source>
        <dbReference type="ARBA" id="ARBA00013064"/>
    </source>
</evidence>
<evidence type="ECO:0000259" key="7">
    <source>
        <dbReference type="SMART" id="SM00226"/>
    </source>
</evidence>
<evidence type="ECO:0000313" key="9">
    <source>
        <dbReference type="Proteomes" id="UP000078486"/>
    </source>
</evidence>
<feature type="active site" description="Nucleophile" evidence="6">
    <location>
        <position position="9"/>
    </location>
</feature>
<dbReference type="Gene3D" id="3.40.50.2300">
    <property type="match status" value="1"/>
</dbReference>
<evidence type="ECO:0000256" key="5">
    <source>
        <dbReference type="ARBA" id="ARBA00051722"/>
    </source>
</evidence>
<evidence type="ECO:0000256" key="1">
    <source>
        <dbReference type="ARBA" id="ARBA00011063"/>
    </source>
</evidence>
<dbReference type="EMBL" id="LRRQ01000076">
    <property type="protein sequence ID" value="OAM89927.1"/>
    <property type="molecule type" value="Genomic_DNA"/>
</dbReference>
<reference evidence="8 9" key="1">
    <citation type="submission" date="2016-01" db="EMBL/GenBank/DDBJ databases">
        <title>High potential of lignocellulose degradation of a new Verrucomicrobia species.</title>
        <authorList>
            <person name="Wang Y."/>
            <person name="Shi Y."/>
            <person name="Qiu Z."/>
            <person name="Liu S."/>
            <person name="Yang H."/>
        </authorList>
    </citation>
    <scope>NUCLEOTIDE SEQUENCE [LARGE SCALE GENOMIC DNA]</scope>
    <source>
        <strain evidence="8 9">TSB47</strain>
    </source>
</reference>
<gene>
    <name evidence="8" type="ORF">AW736_11495</name>
</gene>
<dbReference type="EC" id="3.1.3.48" evidence="2"/>
<dbReference type="AlphaFoldDB" id="A0A178IKV3"/>
<dbReference type="RefSeq" id="WP_068770385.1">
    <property type="nucleotide sequence ID" value="NZ_CP109796.1"/>
</dbReference>
<name>A0A178IKV3_9BACT</name>
<proteinExistence type="inferred from homology"/>
<comment type="similarity">
    <text evidence="1">Belongs to the low molecular weight phosphotyrosine protein phosphatase family.</text>
</comment>
<comment type="caution">
    <text evidence="8">The sequence shown here is derived from an EMBL/GenBank/DDBJ whole genome shotgun (WGS) entry which is preliminary data.</text>
</comment>
<dbReference type="InterPro" id="IPR017867">
    <property type="entry name" value="Tyr_phospatase_low_mol_wt"/>
</dbReference>
<dbReference type="Pfam" id="PF01451">
    <property type="entry name" value="LMWPc"/>
    <property type="match status" value="1"/>
</dbReference>
<dbReference type="SMART" id="SM00226">
    <property type="entry name" value="LMWPc"/>
    <property type="match status" value="1"/>
</dbReference>
<evidence type="ECO:0000313" key="8">
    <source>
        <dbReference type="EMBL" id="OAM89927.1"/>
    </source>
</evidence>
<organism evidence="8 9">
    <name type="scientific">Termitidicoccus mucosus</name>
    <dbReference type="NCBI Taxonomy" id="1184151"/>
    <lineage>
        <taxon>Bacteria</taxon>
        <taxon>Pseudomonadati</taxon>
        <taxon>Verrucomicrobiota</taxon>
        <taxon>Opitutia</taxon>
        <taxon>Opitutales</taxon>
        <taxon>Opitutaceae</taxon>
        <taxon>Termitidicoccus</taxon>
    </lineage>
</organism>
<feature type="domain" description="Phosphotyrosine protein phosphatase I" evidence="7">
    <location>
        <begin position="3"/>
        <end position="151"/>
    </location>
</feature>
<dbReference type="InterPro" id="IPR023485">
    <property type="entry name" value="Ptyr_pPase"/>
</dbReference>
<keyword evidence="9" id="KW-1185">Reference proteome</keyword>
<dbReference type="Proteomes" id="UP000078486">
    <property type="component" value="Unassembled WGS sequence"/>
</dbReference>
<feature type="active site" evidence="6">
    <location>
        <position position="15"/>
    </location>
</feature>
<dbReference type="GO" id="GO:0004725">
    <property type="term" value="F:protein tyrosine phosphatase activity"/>
    <property type="evidence" value="ECO:0007669"/>
    <property type="project" value="UniProtKB-EC"/>
</dbReference>
<dbReference type="STRING" id="1184151.AW736_11495"/>
<dbReference type="SUPFAM" id="SSF52788">
    <property type="entry name" value="Phosphotyrosine protein phosphatases I"/>
    <property type="match status" value="1"/>
</dbReference>
<accession>A0A178IKV3</accession>
<dbReference type="InterPro" id="IPR036196">
    <property type="entry name" value="Ptyr_pPase_sf"/>
</dbReference>
<dbReference type="InterPro" id="IPR050438">
    <property type="entry name" value="LMW_PTPase"/>
</dbReference>
<sequence length="164" mass="17800">MPGHILTVCTANICRSPMAEALLRHALRAEPEPLRSLKVVSAGIAAHRGEAISENSLIALKKVGIDYAQFRSQPLTRELVDGALAIFCMTESHRAMIQLNFDPPPKHLYLFRELIGNGAPVEIADPFGGPLGLYESSRDEMVEAIPSILDLLRKITAPPASPPV</sequence>
<dbReference type="PRINTS" id="PR00719">
    <property type="entry name" value="LMWPTPASE"/>
</dbReference>